<comment type="similarity">
    <text evidence="2">Belongs to the short-chain dehydrogenases/reductases (SDR) family.</text>
</comment>
<name>A0A1X2IDR6_9FUNG</name>
<reference evidence="3 4" key="1">
    <citation type="submission" date="2016-07" db="EMBL/GenBank/DDBJ databases">
        <title>Pervasive Adenine N6-methylation of Active Genes in Fungi.</title>
        <authorList>
            <consortium name="DOE Joint Genome Institute"/>
            <person name="Mondo S.J."/>
            <person name="Dannebaum R.O."/>
            <person name="Kuo R.C."/>
            <person name="Labutti K."/>
            <person name="Haridas S."/>
            <person name="Kuo A."/>
            <person name="Salamov A."/>
            <person name="Ahrendt S.R."/>
            <person name="Lipzen A."/>
            <person name="Sullivan W."/>
            <person name="Andreopoulos W.B."/>
            <person name="Clum A."/>
            <person name="Lindquist E."/>
            <person name="Daum C."/>
            <person name="Ramamoorthy G.K."/>
            <person name="Gryganskyi A."/>
            <person name="Culley D."/>
            <person name="Magnuson J.K."/>
            <person name="James T.Y."/>
            <person name="O'Malley M.A."/>
            <person name="Stajich J.E."/>
            <person name="Spatafora J.W."/>
            <person name="Visel A."/>
            <person name="Grigoriev I.V."/>
        </authorList>
    </citation>
    <scope>NUCLEOTIDE SEQUENCE [LARGE SCALE GENOMIC DNA]</scope>
    <source>
        <strain evidence="3 4">NRRL 1336</strain>
    </source>
</reference>
<dbReference type="CDD" id="cd05327">
    <property type="entry name" value="retinol-DH_like_SDR_c_like"/>
    <property type="match status" value="1"/>
</dbReference>
<dbReference type="PRINTS" id="PR00080">
    <property type="entry name" value="SDRFAMILY"/>
</dbReference>
<dbReference type="PANTHER" id="PTHR43157:SF31">
    <property type="entry name" value="PHOSPHATIDYLINOSITOL-GLYCAN BIOSYNTHESIS CLASS F PROTEIN"/>
    <property type="match status" value="1"/>
</dbReference>
<dbReference type="Gene3D" id="3.40.50.720">
    <property type="entry name" value="NAD(P)-binding Rossmann-like Domain"/>
    <property type="match status" value="1"/>
</dbReference>
<proteinExistence type="inferred from homology"/>
<keyword evidence="4" id="KW-1185">Reference proteome</keyword>
<comment type="caution">
    <text evidence="3">The sequence shown here is derived from an EMBL/GenBank/DDBJ whole genome shotgun (WGS) entry which is preliminary data.</text>
</comment>
<dbReference type="OrthoDB" id="191139at2759"/>
<evidence type="ECO:0000313" key="4">
    <source>
        <dbReference type="Proteomes" id="UP000193560"/>
    </source>
</evidence>
<dbReference type="InterPro" id="IPR036291">
    <property type="entry name" value="NAD(P)-bd_dom_sf"/>
</dbReference>
<dbReference type="STRING" id="90262.A0A1X2IDR6"/>
<evidence type="ECO:0000256" key="1">
    <source>
        <dbReference type="ARBA" id="ARBA00023002"/>
    </source>
</evidence>
<dbReference type="PRINTS" id="PR00081">
    <property type="entry name" value="GDHRDH"/>
</dbReference>
<keyword evidence="1" id="KW-0560">Oxidoreductase</keyword>
<dbReference type="AlphaFoldDB" id="A0A1X2IDR6"/>
<dbReference type="Pfam" id="PF00106">
    <property type="entry name" value="adh_short"/>
    <property type="match status" value="1"/>
</dbReference>
<dbReference type="Proteomes" id="UP000193560">
    <property type="component" value="Unassembled WGS sequence"/>
</dbReference>
<gene>
    <name evidence="3" type="ORF">BCR42DRAFT_417261</name>
</gene>
<protein>
    <submittedName>
        <fullName evidence="3">Uncharacterized protein</fullName>
    </submittedName>
</protein>
<dbReference type="SUPFAM" id="SSF51735">
    <property type="entry name" value="NAD(P)-binding Rossmann-fold domains"/>
    <property type="match status" value="1"/>
</dbReference>
<accession>A0A1X2IDR6</accession>
<dbReference type="EMBL" id="MCGE01000014">
    <property type="protein sequence ID" value="ORZ14598.1"/>
    <property type="molecule type" value="Genomic_DNA"/>
</dbReference>
<evidence type="ECO:0000256" key="2">
    <source>
        <dbReference type="RuleBase" id="RU000363"/>
    </source>
</evidence>
<evidence type="ECO:0000313" key="3">
    <source>
        <dbReference type="EMBL" id="ORZ14598.1"/>
    </source>
</evidence>
<dbReference type="GO" id="GO:0016491">
    <property type="term" value="F:oxidoreductase activity"/>
    <property type="evidence" value="ECO:0007669"/>
    <property type="project" value="UniProtKB-KW"/>
</dbReference>
<dbReference type="PANTHER" id="PTHR43157">
    <property type="entry name" value="PHOSPHATIDYLINOSITOL-GLYCAN BIOSYNTHESIS CLASS F PROTEIN-RELATED"/>
    <property type="match status" value="1"/>
</dbReference>
<organism evidence="3 4">
    <name type="scientific">Absidia repens</name>
    <dbReference type="NCBI Taxonomy" id="90262"/>
    <lineage>
        <taxon>Eukaryota</taxon>
        <taxon>Fungi</taxon>
        <taxon>Fungi incertae sedis</taxon>
        <taxon>Mucoromycota</taxon>
        <taxon>Mucoromycotina</taxon>
        <taxon>Mucoromycetes</taxon>
        <taxon>Mucorales</taxon>
        <taxon>Cunninghamellaceae</taxon>
        <taxon>Absidia</taxon>
    </lineage>
</organism>
<dbReference type="InterPro" id="IPR002347">
    <property type="entry name" value="SDR_fam"/>
</dbReference>
<sequence>MFCPKKHFEFKDIPDLTGKTAIITGANTGIGRVCALEMAKKGCKVIFACRTESKTLPVIEEIKKETGNTQLEFVALDLMSLQSVKKFVETIKSRNEKLNILLNNAGVMMCPFGLSADGIETQFATNHVAHFYLTTQLLPLLEENTPSRIVTVSSLGHRGAIGSLDLENISDPKKYSRHFHYCKSKAANVLFTRELAKRLKEKGVENVFVNCNHPGVVRSDLTRHLLGTTLTKIYNATFTITTEDGALAQLYLATSPEVEEKNVKGQYYVPYGDVGTVSALASSDKNALELWDFTENLLKEKVDGYKGSPI</sequence>